<keyword evidence="3" id="KW-1185">Reference proteome</keyword>
<name>A0ABW5P5L0_9DEIO</name>
<protein>
    <submittedName>
        <fullName evidence="2">Uncharacterized protein</fullName>
    </submittedName>
</protein>
<organism evidence="2 3">
    <name type="scientific">Deinococcus taklimakanensis</name>
    <dbReference type="NCBI Taxonomy" id="536443"/>
    <lineage>
        <taxon>Bacteria</taxon>
        <taxon>Thermotogati</taxon>
        <taxon>Deinococcota</taxon>
        <taxon>Deinococci</taxon>
        <taxon>Deinococcales</taxon>
        <taxon>Deinococcaceae</taxon>
        <taxon>Deinococcus</taxon>
    </lineage>
</organism>
<sequence length="76" mass="7842">MTRPDQTALPDDLGNDMSERSGHYDESESGLTDTPTGQGTPNGQPTGAVPTVTGERRGVSSTGTSFGTTGNDDKKV</sequence>
<gene>
    <name evidence="2" type="ORF">ACFSR9_14305</name>
</gene>
<accession>A0ABW5P5L0</accession>
<dbReference type="RefSeq" id="WP_386846868.1">
    <property type="nucleotide sequence ID" value="NZ_JBHUMK010000070.1"/>
</dbReference>
<feature type="region of interest" description="Disordered" evidence="1">
    <location>
        <begin position="1"/>
        <end position="76"/>
    </location>
</feature>
<feature type="compositionally biased region" description="Basic and acidic residues" evidence="1">
    <location>
        <begin position="17"/>
        <end position="26"/>
    </location>
</feature>
<proteinExistence type="predicted"/>
<comment type="caution">
    <text evidence="2">The sequence shown here is derived from an EMBL/GenBank/DDBJ whole genome shotgun (WGS) entry which is preliminary data.</text>
</comment>
<dbReference type="EMBL" id="JBHUMK010000070">
    <property type="protein sequence ID" value="MFD2610592.1"/>
    <property type="molecule type" value="Genomic_DNA"/>
</dbReference>
<evidence type="ECO:0000313" key="3">
    <source>
        <dbReference type="Proteomes" id="UP001597475"/>
    </source>
</evidence>
<evidence type="ECO:0000256" key="1">
    <source>
        <dbReference type="SAM" id="MobiDB-lite"/>
    </source>
</evidence>
<dbReference type="Proteomes" id="UP001597475">
    <property type="component" value="Unassembled WGS sequence"/>
</dbReference>
<evidence type="ECO:0000313" key="2">
    <source>
        <dbReference type="EMBL" id="MFD2610592.1"/>
    </source>
</evidence>
<feature type="compositionally biased region" description="Low complexity" evidence="1">
    <location>
        <begin position="34"/>
        <end position="47"/>
    </location>
</feature>
<feature type="compositionally biased region" description="Low complexity" evidence="1">
    <location>
        <begin position="59"/>
        <end position="70"/>
    </location>
</feature>
<reference evidence="3" key="1">
    <citation type="journal article" date="2019" name="Int. J. Syst. Evol. Microbiol.">
        <title>The Global Catalogue of Microorganisms (GCM) 10K type strain sequencing project: providing services to taxonomists for standard genome sequencing and annotation.</title>
        <authorList>
            <consortium name="The Broad Institute Genomics Platform"/>
            <consortium name="The Broad Institute Genome Sequencing Center for Infectious Disease"/>
            <person name="Wu L."/>
            <person name="Ma J."/>
        </authorList>
    </citation>
    <scope>NUCLEOTIDE SEQUENCE [LARGE SCALE GENOMIC DNA]</scope>
    <source>
        <strain evidence="3">KCTC 33842</strain>
    </source>
</reference>